<comment type="caution">
    <text evidence="1">The sequence shown here is derived from an EMBL/GenBank/DDBJ whole genome shotgun (WGS) entry which is preliminary data.</text>
</comment>
<protein>
    <submittedName>
        <fullName evidence="1">Uncharacterized protein</fullName>
    </submittedName>
</protein>
<proteinExistence type="predicted"/>
<dbReference type="AlphaFoldDB" id="E6PX89"/>
<evidence type="ECO:0000313" key="1">
    <source>
        <dbReference type="EMBL" id="CBH99548.1"/>
    </source>
</evidence>
<sequence>MLLGKAQVHAIDLGDEQRGLVTAGARAYFEDHIFVVVRILRQEQYLQLGFDLGHAGFERGNLFSGHRAQLGVAFGQHHARVFEALFRLFEGTIFFDRLFEVAMHLRGLMVGLAVLLYLGQRKLLAQLDVADFHLFQTVKHDSTLVFSSQSTPPHTLATRVLFLDIGVVKGKQAQEQYRRREPLEKRRDGLVRGHLLDFILRYFQEYCEILHYLRARLVDM</sequence>
<organism evidence="1">
    <name type="scientific">mine drainage metagenome</name>
    <dbReference type="NCBI Taxonomy" id="410659"/>
    <lineage>
        <taxon>unclassified sequences</taxon>
        <taxon>metagenomes</taxon>
        <taxon>ecological metagenomes</taxon>
    </lineage>
</organism>
<gene>
    <name evidence="1" type="ORF">CARN3_0480</name>
</gene>
<name>E6PX89_9ZZZZ</name>
<dbReference type="EMBL" id="CABN01000027">
    <property type="protein sequence ID" value="CBH99548.1"/>
    <property type="molecule type" value="Genomic_DNA"/>
</dbReference>
<reference evidence="1" key="1">
    <citation type="submission" date="2009-10" db="EMBL/GenBank/DDBJ databases">
        <title>Diversity of trophic interactions inside an arsenic-rich microbial ecosystem.</title>
        <authorList>
            <person name="Bertin P.N."/>
            <person name="Heinrich-Salmeron A."/>
            <person name="Pelletier E."/>
            <person name="Goulhen-Chollet F."/>
            <person name="Arsene-Ploetze F."/>
            <person name="Gallien S."/>
            <person name="Calteau A."/>
            <person name="Vallenet D."/>
            <person name="Casiot C."/>
            <person name="Chane-Woon-Ming B."/>
            <person name="Giloteaux L."/>
            <person name="Barakat M."/>
            <person name="Bonnefoy V."/>
            <person name="Bruneel O."/>
            <person name="Chandler M."/>
            <person name="Cleiss J."/>
            <person name="Duran R."/>
            <person name="Elbaz-Poulichet F."/>
            <person name="Fonknechten N."/>
            <person name="Lauga B."/>
            <person name="Mornico D."/>
            <person name="Ortet P."/>
            <person name="Schaeffer C."/>
            <person name="Siguier P."/>
            <person name="Alexander Thil Smith A."/>
            <person name="Van Dorsselaer A."/>
            <person name="Weissenbach J."/>
            <person name="Medigue C."/>
            <person name="Le Paslier D."/>
        </authorList>
    </citation>
    <scope>NUCLEOTIDE SEQUENCE</scope>
</reference>
<accession>E6PX89</accession>